<feature type="transmembrane region" description="Helical" evidence="8">
    <location>
        <begin position="17"/>
        <end position="35"/>
    </location>
</feature>
<dbReference type="PROSITE" id="PS52016">
    <property type="entry name" value="TONB_DEPENDENT_REC_3"/>
    <property type="match status" value="1"/>
</dbReference>
<dbReference type="InterPro" id="IPR036942">
    <property type="entry name" value="Beta-barrel_TonB_sf"/>
</dbReference>
<dbReference type="Proteomes" id="UP000434604">
    <property type="component" value="Unassembled WGS sequence"/>
</dbReference>
<protein>
    <submittedName>
        <fullName evidence="10">TonB-dependent receptor</fullName>
    </submittedName>
</protein>
<dbReference type="InterPro" id="IPR008969">
    <property type="entry name" value="CarboxyPept-like_regulatory"/>
</dbReference>
<keyword evidence="10" id="KW-0675">Receptor</keyword>
<evidence type="ECO:0000259" key="9">
    <source>
        <dbReference type="Pfam" id="PF07715"/>
    </source>
</evidence>
<dbReference type="AlphaFoldDB" id="A0A7J5Q0W0"/>
<feature type="domain" description="TonB-dependent receptor plug" evidence="9">
    <location>
        <begin position="131"/>
        <end position="237"/>
    </location>
</feature>
<organism evidence="10 11">
    <name type="scientific">Bacteroides xylanisolvens</name>
    <dbReference type="NCBI Taxonomy" id="371601"/>
    <lineage>
        <taxon>Bacteria</taxon>
        <taxon>Pseudomonadati</taxon>
        <taxon>Bacteroidota</taxon>
        <taxon>Bacteroidia</taxon>
        <taxon>Bacteroidales</taxon>
        <taxon>Bacteroidaceae</taxon>
        <taxon>Bacteroides</taxon>
    </lineage>
</organism>
<dbReference type="SUPFAM" id="SSF56935">
    <property type="entry name" value="Porins"/>
    <property type="match status" value="1"/>
</dbReference>
<reference evidence="10 11" key="1">
    <citation type="journal article" date="2019" name="Nat. Med.">
        <title>A library of human gut bacterial isolates paired with longitudinal multiomics data enables mechanistic microbiome research.</title>
        <authorList>
            <person name="Poyet M."/>
            <person name="Groussin M."/>
            <person name="Gibbons S.M."/>
            <person name="Avila-Pacheco J."/>
            <person name="Jiang X."/>
            <person name="Kearney S.M."/>
            <person name="Perrotta A.R."/>
            <person name="Berdy B."/>
            <person name="Zhao S."/>
            <person name="Lieberman T.D."/>
            <person name="Swanson P.K."/>
            <person name="Smith M."/>
            <person name="Roesemann S."/>
            <person name="Alexander J.E."/>
            <person name="Rich S.A."/>
            <person name="Livny J."/>
            <person name="Vlamakis H."/>
            <person name="Clish C."/>
            <person name="Bullock K."/>
            <person name="Deik A."/>
            <person name="Scott J."/>
            <person name="Pierce K.A."/>
            <person name="Xavier R.J."/>
            <person name="Alm E.J."/>
        </authorList>
    </citation>
    <scope>NUCLEOTIDE SEQUENCE [LARGE SCALE GENOMIC DNA]</scope>
    <source>
        <strain evidence="10 11">BIOML-A58</strain>
    </source>
</reference>
<evidence type="ECO:0000256" key="6">
    <source>
        <dbReference type="ARBA" id="ARBA00023237"/>
    </source>
</evidence>
<evidence type="ECO:0000256" key="4">
    <source>
        <dbReference type="ARBA" id="ARBA00022692"/>
    </source>
</evidence>
<dbReference type="EMBL" id="WDED01000006">
    <property type="protein sequence ID" value="KAB6149027.1"/>
    <property type="molecule type" value="Genomic_DNA"/>
</dbReference>
<accession>A0A7J5Q0W0</accession>
<keyword evidence="4 7" id="KW-0812">Transmembrane</keyword>
<evidence type="ECO:0000256" key="3">
    <source>
        <dbReference type="ARBA" id="ARBA00022452"/>
    </source>
</evidence>
<evidence type="ECO:0000313" key="10">
    <source>
        <dbReference type="EMBL" id="KAB6149027.1"/>
    </source>
</evidence>
<dbReference type="Pfam" id="PF13715">
    <property type="entry name" value="CarbopepD_reg_2"/>
    <property type="match status" value="1"/>
</dbReference>
<dbReference type="InterPro" id="IPR023996">
    <property type="entry name" value="TonB-dep_OMP_SusC/RagA"/>
</dbReference>
<keyword evidence="3 7" id="KW-1134">Transmembrane beta strand</keyword>
<keyword evidence="8" id="KW-1133">Transmembrane helix</keyword>
<dbReference type="FunFam" id="2.170.130.10:FF:000008">
    <property type="entry name" value="SusC/RagA family TonB-linked outer membrane protein"/>
    <property type="match status" value="1"/>
</dbReference>
<comment type="similarity">
    <text evidence="7">Belongs to the TonB-dependent receptor family.</text>
</comment>
<dbReference type="NCBIfam" id="TIGR04057">
    <property type="entry name" value="SusC_RagA_signa"/>
    <property type="match status" value="1"/>
</dbReference>
<dbReference type="Pfam" id="PF07715">
    <property type="entry name" value="Plug"/>
    <property type="match status" value="1"/>
</dbReference>
<keyword evidence="2 7" id="KW-0813">Transport</keyword>
<dbReference type="InterPro" id="IPR012910">
    <property type="entry name" value="Plug_dom"/>
</dbReference>
<dbReference type="InterPro" id="IPR039426">
    <property type="entry name" value="TonB-dep_rcpt-like"/>
</dbReference>
<evidence type="ECO:0000256" key="8">
    <source>
        <dbReference type="SAM" id="Phobius"/>
    </source>
</evidence>
<dbReference type="GO" id="GO:0009279">
    <property type="term" value="C:cell outer membrane"/>
    <property type="evidence" value="ECO:0007669"/>
    <property type="project" value="UniProtKB-SubCell"/>
</dbReference>
<dbReference type="NCBIfam" id="TIGR04056">
    <property type="entry name" value="OMP_RagA_SusC"/>
    <property type="match status" value="1"/>
</dbReference>
<dbReference type="InterPro" id="IPR037066">
    <property type="entry name" value="Plug_dom_sf"/>
</dbReference>
<proteinExistence type="inferred from homology"/>
<keyword evidence="5 7" id="KW-0472">Membrane</keyword>
<comment type="subcellular location">
    <subcellularLocation>
        <location evidence="1 7">Cell outer membrane</location>
        <topology evidence="1 7">Multi-pass membrane protein</topology>
    </subcellularLocation>
</comment>
<keyword evidence="6 7" id="KW-0998">Cell outer membrane</keyword>
<dbReference type="Gene3D" id="2.170.130.10">
    <property type="entry name" value="TonB-dependent receptor, plug domain"/>
    <property type="match status" value="1"/>
</dbReference>
<evidence type="ECO:0000313" key="11">
    <source>
        <dbReference type="Proteomes" id="UP000434604"/>
    </source>
</evidence>
<dbReference type="SUPFAM" id="SSF49464">
    <property type="entry name" value="Carboxypeptidase regulatory domain-like"/>
    <property type="match status" value="1"/>
</dbReference>
<evidence type="ECO:0000256" key="1">
    <source>
        <dbReference type="ARBA" id="ARBA00004571"/>
    </source>
</evidence>
<dbReference type="InterPro" id="IPR023997">
    <property type="entry name" value="TonB-dep_OMP_SusC/RagA_CS"/>
</dbReference>
<comment type="caution">
    <text evidence="10">The sequence shown here is derived from an EMBL/GenBank/DDBJ whole genome shotgun (WGS) entry which is preliminary data.</text>
</comment>
<evidence type="ECO:0000256" key="5">
    <source>
        <dbReference type="ARBA" id="ARBA00023136"/>
    </source>
</evidence>
<dbReference type="Gene3D" id="2.40.170.20">
    <property type="entry name" value="TonB-dependent receptor, beta-barrel domain"/>
    <property type="match status" value="1"/>
</dbReference>
<gene>
    <name evidence="10" type="ORF">GA398_05825</name>
</gene>
<evidence type="ECO:0000256" key="7">
    <source>
        <dbReference type="PROSITE-ProRule" id="PRU01360"/>
    </source>
</evidence>
<sequence length="1042" mass="114999">MDDIIHYGAVNKHRQCLLFYLFVFSFLLLSNALFAQKMAIRGKVILDSDKSEAIGASVRLEGQTVGTVTDLEGNFMLQSPVQKGVLVVSYVGYKTVKVPMTPSKKFYNISLREDTETLDEIVVVGYGTMRKKEVTGAVARVVSDDLSKISTSDLGTAMQGLVAGVNVQASSGEPGAASNIQIRGLNSISGSNSPLFVVDGVPYESDPGLSSSEIESIDVLKDAASAAIYGTRGAAGVILITTKQGKEGEMKVSVNGYYGVQKITSTIDLMNASEFTYVHVLENRRDESGVNNTDDNAWTSLQQYANNFFNDSNLYDVIINNYAPIQNYSVLLSGGKKDLTYSLVANYFDQEGVVINSEYKKYNVRANSTFKRGRWTINSTLGFMLGDQRAPGYGLLAQSYTQKPTQSQIDPNASISQSSGAESELNNLSTTMARVKEYTTKTTDNFNGNFYVAYDIIKGLNISTRLGINYTNLKEIKVNPMFELYDDNGTLRPESVRSGIRNAHGRTTSMTWENMLNWSKKIGKHDFKLTAVFSTEQYKYNYFYASIKDLTTNDILSLNAGSADMLVGTGSGQWGQDRTTSLVGMLGRVQYNYAGKYMFSASLRRDGSSRFSSANRWGMFPSVSAGWNISEEKFWKKYRKAVNSFKLRASLGTTGNQNFADYSYAAGIDKNYDYSFGGTGNETLVLGSAQTGYSNANVVWETTQQINAGIDLGLFSNKFTLGLDFYESNKKNMLFPMVIPPINGAGSSATVVLNAGNMRNRGVELTLGHRNRVGKVNYNVNMTFSKNENKVTEMGGASNMYYFSDGKPVTTGSSDLVTVIKEGYEAGAFFVMPTDGIINTEQKLVEYQKLKSNARMGDLIYVDRNGDGKISDDDRVYGGSGMPECEVGLNMGASYNGFDFSMNWYASIGNEIINGSKIYAYQSHTHKDLIYQWSYVNPTSMIPTYKGSSHDNYRAYADRWVEDGSFVRLKNIILGYSLPKKAIMRIGLNKCRFYLAADNLLTLTKYTGYDPEVGSNGLSKRGLDLGTYPISVQMRGGFQLEF</sequence>
<evidence type="ECO:0000256" key="2">
    <source>
        <dbReference type="ARBA" id="ARBA00022448"/>
    </source>
</evidence>
<name>A0A7J5Q0W0_9BACE</name>